<evidence type="ECO:0000256" key="6">
    <source>
        <dbReference type="ARBA" id="ARBA00023125"/>
    </source>
</evidence>
<reference evidence="11" key="1">
    <citation type="submission" date="2016-11" db="EMBL/GenBank/DDBJ databases">
        <authorList>
            <person name="Varghese N."/>
            <person name="Submissions S."/>
        </authorList>
    </citation>
    <scope>NUCLEOTIDE SEQUENCE [LARGE SCALE GENOMIC DNA]</scope>
    <source>
        <strain evidence="11">DSM 18095</strain>
    </source>
</reference>
<dbReference type="GO" id="GO:0030983">
    <property type="term" value="F:mismatched DNA binding"/>
    <property type="evidence" value="ECO:0007669"/>
    <property type="project" value="InterPro"/>
</dbReference>
<dbReference type="GO" id="GO:0004519">
    <property type="term" value="F:endonuclease activity"/>
    <property type="evidence" value="ECO:0007669"/>
    <property type="project" value="UniProtKB-UniRule"/>
</dbReference>
<dbReference type="GO" id="GO:0140664">
    <property type="term" value="F:ATP-dependent DNA damage sensor activity"/>
    <property type="evidence" value="ECO:0007669"/>
    <property type="project" value="InterPro"/>
</dbReference>
<dbReference type="Pfam" id="PF20297">
    <property type="entry name" value="MSSS"/>
    <property type="match status" value="1"/>
</dbReference>
<dbReference type="SMART" id="SM00534">
    <property type="entry name" value="MUTSac"/>
    <property type="match status" value="1"/>
</dbReference>
<accession>A0A1M4Z4Y2</accession>
<comment type="function">
    <text evidence="7">Acts as a ribosome collision sensor, splitting the ribosome into its 2 subunits. Detects stalled/collided 70S ribosomes which it binds and splits by an ATP-hydrolysis driven conformational change. Acts upstream of the ribosome quality control system (RQC), a ribosome-associated complex that mediates the extraction of incompletely synthesized nascent chains from stalled ribosomes and their subsequent degradation. Probably generates substrates for RQC.</text>
</comment>
<dbReference type="GO" id="GO:0016887">
    <property type="term" value="F:ATP hydrolysis activity"/>
    <property type="evidence" value="ECO:0007669"/>
    <property type="project" value="InterPro"/>
</dbReference>
<dbReference type="SUPFAM" id="SSF48334">
    <property type="entry name" value="DNA repair protein MutS, domain III"/>
    <property type="match status" value="1"/>
</dbReference>
<dbReference type="InterPro" id="IPR036187">
    <property type="entry name" value="DNA_mismatch_repair_MutS_sf"/>
</dbReference>
<dbReference type="PROSITE" id="PS50828">
    <property type="entry name" value="SMR"/>
    <property type="match status" value="1"/>
</dbReference>
<dbReference type="Pfam" id="PF00488">
    <property type="entry name" value="MutS_V"/>
    <property type="match status" value="1"/>
</dbReference>
<dbReference type="GO" id="GO:0005524">
    <property type="term" value="F:ATP binding"/>
    <property type="evidence" value="ECO:0007669"/>
    <property type="project" value="UniProtKB-UniRule"/>
</dbReference>
<dbReference type="InterPro" id="IPR007696">
    <property type="entry name" value="DNA_mismatch_repair_MutS_core"/>
</dbReference>
<keyword evidence="7" id="KW-0540">Nuclease</keyword>
<keyword evidence="5 7" id="KW-0694">RNA-binding</keyword>
<keyword evidence="11" id="KW-1185">Reference proteome</keyword>
<dbReference type="FunFam" id="3.40.50.300:FF:000830">
    <property type="entry name" value="Endonuclease MutS2"/>
    <property type="match status" value="1"/>
</dbReference>
<protein>
    <recommendedName>
        <fullName evidence="7">Endonuclease MutS2</fullName>
        <ecNumber evidence="7">3.1.-.-</ecNumber>
    </recommendedName>
    <alternativeName>
        <fullName evidence="7">Ribosome-associated protein quality control-upstream factor</fullName>
        <shortName evidence="7">RQC-upstream factor</shortName>
        <shortName evidence="7">RqcU</shortName>
        <ecNumber evidence="7">3.6.4.-</ecNumber>
    </alternativeName>
</protein>
<keyword evidence="3 7" id="KW-0378">Hydrolase</keyword>
<organism evidence="10 11">
    <name type="scientific">Tissierella praeacuta DSM 18095</name>
    <dbReference type="NCBI Taxonomy" id="1123404"/>
    <lineage>
        <taxon>Bacteria</taxon>
        <taxon>Bacillati</taxon>
        <taxon>Bacillota</taxon>
        <taxon>Tissierellia</taxon>
        <taxon>Tissierellales</taxon>
        <taxon>Tissierellaceae</taxon>
        <taxon>Tissierella</taxon>
    </lineage>
</organism>
<dbReference type="CDD" id="cd03280">
    <property type="entry name" value="ABC_MutS2"/>
    <property type="match status" value="1"/>
</dbReference>
<name>A0A1M4Z4Y2_9FIRM</name>
<dbReference type="Gene3D" id="3.30.1370.110">
    <property type="match status" value="1"/>
</dbReference>
<dbReference type="NCBIfam" id="TIGR01069">
    <property type="entry name" value="mutS2"/>
    <property type="match status" value="1"/>
</dbReference>
<dbReference type="RefSeq" id="WP_072977600.1">
    <property type="nucleotide sequence ID" value="NZ_FQTY01000021.1"/>
</dbReference>
<feature type="binding site" evidence="7">
    <location>
        <begin position="336"/>
        <end position="343"/>
    </location>
    <ligand>
        <name>ATP</name>
        <dbReference type="ChEBI" id="CHEBI:30616"/>
    </ligand>
</feature>
<dbReference type="SUPFAM" id="SSF52540">
    <property type="entry name" value="P-loop containing nucleoside triphosphate hydrolases"/>
    <property type="match status" value="1"/>
</dbReference>
<dbReference type="Gene3D" id="3.40.50.300">
    <property type="entry name" value="P-loop containing nucleotide triphosphate hydrolases"/>
    <property type="match status" value="1"/>
</dbReference>
<keyword evidence="7" id="KW-0255">Endonuclease</keyword>
<dbReference type="InterPro" id="IPR046893">
    <property type="entry name" value="MSSS"/>
</dbReference>
<dbReference type="PANTHER" id="PTHR48466">
    <property type="entry name" value="OS10G0509000 PROTEIN-RELATED"/>
    <property type="match status" value="1"/>
</dbReference>
<dbReference type="InterPro" id="IPR005747">
    <property type="entry name" value="MutS2"/>
</dbReference>
<dbReference type="PANTHER" id="PTHR48466:SF2">
    <property type="entry name" value="OS10G0509000 PROTEIN"/>
    <property type="match status" value="1"/>
</dbReference>
<evidence type="ECO:0000256" key="1">
    <source>
        <dbReference type="ARBA" id="ARBA00022730"/>
    </source>
</evidence>
<dbReference type="InterPro" id="IPR002625">
    <property type="entry name" value="Smr_dom"/>
</dbReference>
<keyword evidence="4 7" id="KW-0067">ATP-binding</keyword>
<evidence type="ECO:0000313" key="10">
    <source>
        <dbReference type="EMBL" id="SHF12646.1"/>
    </source>
</evidence>
<sequence>MNLKTLKTLEYNKIIDLLIEKAESSLGKEKIRTIKPLTNIQDIEYLQRETEEAYTLLIKRGAPPLYGIHSITPEVKRAEIGGALSPSGLLRISDSLRVSRGLKNYIKETKEDKASDYPIIEGLVEELRVFKSIEDEINNAIISDNEISDNASSTLKSIRRQIISKNESVKDKLNSIINSQNNKKYLQDSIVTIREGRYVIPVKAENRGNVPGLVHDMSGSGATLFIEPMAVVQLNNELRELELKEREEIERILRELSNLVAEESEGIANNQNILQELDFVFAKGKLALDMKATRPILNEKGYINIKKGRHPLLNVAKIVPIDVYLGKDFNSLIITGPNTGGKTVTLKTVGLLTLMAQSGLHIPADFNSEIAVFNQVFADIGDEQSIEQSLSTFSSHMVNIVDILDKVEYNSLILFDELGAGTDPTEGAALAMSILDHLLKLNVRTIATTHYSQLKLYALTTEGVRNASVEFDVETLSPTYRLLIGVPGKSNAFEISKRLGLQEYIIDYAKDLISKENVEFEDVLQAMEKDRLATEENRQEAERYRLEVERLKKDLEIEKDKTKEMRDKILFKAKEEARDIIKLAKEDADSIVEELREISSEIEKDRNRKLQEAQDKLKSKLNKAEGEISRNVLNIKSNKPPKNLKAGETVEVLTFNQKGTVLDEPDDNGNVRIQVGIMKITSHISTLKRATSDEEEKIYGSTKKIMGSKSKDIKSEIDLRGKNLDEAFLELDKYLDDVYIAGLKQINIIHGKGTGVLRDGIRGYLRSHRHVKSSRLGVYGEGGDGVTVVEIK</sequence>
<dbReference type="InterPro" id="IPR036063">
    <property type="entry name" value="Smr_dom_sf"/>
</dbReference>
<dbReference type="InterPro" id="IPR027417">
    <property type="entry name" value="P-loop_NTPase"/>
</dbReference>
<dbReference type="SUPFAM" id="SSF160443">
    <property type="entry name" value="SMR domain-like"/>
    <property type="match status" value="1"/>
</dbReference>
<dbReference type="InterPro" id="IPR045076">
    <property type="entry name" value="MutS"/>
</dbReference>
<evidence type="ECO:0000256" key="4">
    <source>
        <dbReference type="ARBA" id="ARBA00022840"/>
    </source>
</evidence>
<feature type="coiled-coil region" evidence="8">
    <location>
        <begin position="524"/>
        <end position="630"/>
    </location>
</feature>
<evidence type="ECO:0000313" key="11">
    <source>
        <dbReference type="Proteomes" id="UP000184114"/>
    </source>
</evidence>
<dbReference type="SMART" id="SM00533">
    <property type="entry name" value="MUTSd"/>
    <property type="match status" value="1"/>
</dbReference>
<dbReference type="GO" id="GO:0043023">
    <property type="term" value="F:ribosomal large subunit binding"/>
    <property type="evidence" value="ECO:0007669"/>
    <property type="project" value="UniProtKB-UniRule"/>
</dbReference>
<keyword evidence="2 7" id="KW-0547">Nucleotide-binding</keyword>
<dbReference type="EC" id="3.6.4.-" evidence="7"/>
<evidence type="ECO:0000256" key="2">
    <source>
        <dbReference type="ARBA" id="ARBA00022741"/>
    </source>
</evidence>
<dbReference type="EC" id="3.1.-.-" evidence="7"/>
<dbReference type="PIRSF" id="PIRSF005814">
    <property type="entry name" value="MutS_YshD"/>
    <property type="match status" value="1"/>
</dbReference>
<dbReference type="Pfam" id="PF01713">
    <property type="entry name" value="Smr"/>
    <property type="match status" value="1"/>
</dbReference>
<dbReference type="PROSITE" id="PS00486">
    <property type="entry name" value="DNA_MISMATCH_REPAIR_2"/>
    <property type="match status" value="1"/>
</dbReference>
<keyword evidence="8" id="KW-0175">Coiled coil</keyword>
<feature type="coiled-coil region" evidence="8">
    <location>
        <begin position="231"/>
        <end position="259"/>
    </location>
</feature>
<dbReference type="GeneID" id="90994584"/>
<dbReference type="GO" id="GO:0006298">
    <property type="term" value="P:mismatch repair"/>
    <property type="evidence" value="ECO:0007669"/>
    <property type="project" value="InterPro"/>
</dbReference>
<evidence type="ECO:0000256" key="3">
    <source>
        <dbReference type="ARBA" id="ARBA00022801"/>
    </source>
</evidence>
<gene>
    <name evidence="7" type="primary">mutS2</name>
    <name evidence="7" type="synonym">rqcU</name>
    <name evidence="10" type="ORF">SAMN02745784_02898</name>
</gene>
<dbReference type="InterPro" id="IPR000432">
    <property type="entry name" value="DNA_mismatch_repair_MutS_C"/>
</dbReference>
<dbReference type="AlphaFoldDB" id="A0A1M4Z4Y2"/>
<dbReference type="EMBL" id="FQTY01000021">
    <property type="protein sequence ID" value="SHF12646.1"/>
    <property type="molecule type" value="Genomic_DNA"/>
</dbReference>
<evidence type="ECO:0000256" key="8">
    <source>
        <dbReference type="SAM" id="Coils"/>
    </source>
</evidence>
<dbReference type="HAMAP" id="MF_00092">
    <property type="entry name" value="MutS2"/>
    <property type="match status" value="1"/>
</dbReference>
<dbReference type="SMART" id="SM00463">
    <property type="entry name" value="SMR"/>
    <property type="match status" value="1"/>
</dbReference>
<evidence type="ECO:0000259" key="9">
    <source>
        <dbReference type="PROSITE" id="PS50828"/>
    </source>
</evidence>
<dbReference type="Proteomes" id="UP000184114">
    <property type="component" value="Unassembled WGS sequence"/>
</dbReference>
<comment type="similarity">
    <text evidence="7">Belongs to the DNA mismatch repair MutS family. MutS2 subfamily.</text>
</comment>
<evidence type="ECO:0000256" key="5">
    <source>
        <dbReference type="ARBA" id="ARBA00022884"/>
    </source>
</evidence>
<comment type="subunit">
    <text evidence="7">Homodimer. Binds to stalled ribosomes, contacting rRNA.</text>
</comment>
<keyword evidence="1 7" id="KW-0699">rRNA-binding</keyword>
<dbReference type="GO" id="GO:0072344">
    <property type="term" value="P:rescue of stalled ribosome"/>
    <property type="evidence" value="ECO:0007669"/>
    <property type="project" value="UniProtKB-UniRule"/>
</dbReference>
<dbReference type="CDD" id="cd06503">
    <property type="entry name" value="ATP-synt_Fo_b"/>
    <property type="match status" value="1"/>
</dbReference>
<feature type="domain" description="Smr" evidence="9">
    <location>
        <begin position="717"/>
        <end position="792"/>
    </location>
</feature>
<evidence type="ECO:0000256" key="7">
    <source>
        <dbReference type="HAMAP-Rule" id="MF_00092"/>
    </source>
</evidence>
<proteinExistence type="inferred from homology"/>
<comment type="function">
    <text evidence="7">Endonuclease that is involved in the suppression of homologous recombination and thus may have a key role in the control of bacterial genetic diversity.</text>
</comment>
<dbReference type="GO" id="GO:0045910">
    <property type="term" value="P:negative regulation of DNA recombination"/>
    <property type="evidence" value="ECO:0007669"/>
    <property type="project" value="InterPro"/>
</dbReference>
<dbReference type="STRING" id="1123404.SAMN02745784_02898"/>
<dbReference type="GO" id="GO:0019843">
    <property type="term" value="F:rRNA binding"/>
    <property type="evidence" value="ECO:0007669"/>
    <property type="project" value="UniProtKB-UniRule"/>
</dbReference>
<keyword evidence="6 7" id="KW-0238">DNA-binding</keyword>